<dbReference type="GO" id="GO:0052621">
    <property type="term" value="F:diguanylate cyclase activity"/>
    <property type="evidence" value="ECO:0007669"/>
    <property type="project" value="UniProtKB-EC"/>
</dbReference>
<dbReference type="PROSITE" id="PS50887">
    <property type="entry name" value="GGDEF"/>
    <property type="match status" value="1"/>
</dbReference>
<dbReference type="CDD" id="cd01949">
    <property type="entry name" value="GGDEF"/>
    <property type="match status" value="1"/>
</dbReference>
<dbReference type="InterPro" id="IPR000160">
    <property type="entry name" value="GGDEF_dom"/>
</dbReference>
<dbReference type="eggNOG" id="COG3706">
    <property type="taxonomic scope" value="Bacteria"/>
</dbReference>
<keyword evidence="4" id="KW-0812">Transmembrane</keyword>
<feature type="domain" description="GGDEF" evidence="5">
    <location>
        <begin position="565"/>
        <end position="700"/>
    </location>
</feature>
<dbReference type="KEGG" id="kko:Kkor_2280"/>
<feature type="transmembrane region" description="Helical" evidence="4">
    <location>
        <begin position="36"/>
        <end position="63"/>
    </location>
</feature>
<feature type="transmembrane region" description="Helical" evidence="4">
    <location>
        <begin position="6"/>
        <end position="29"/>
    </location>
</feature>
<dbReference type="SMART" id="SM00267">
    <property type="entry name" value="GGDEF"/>
    <property type="match status" value="1"/>
</dbReference>
<dbReference type="Pfam" id="PF00990">
    <property type="entry name" value="GGDEF"/>
    <property type="match status" value="1"/>
</dbReference>
<feature type="transmembrane region" description="Helical" evidence="4">
    <location>
        <begin position="97"/>
        <end position="115"/>
    </location>
</feature>
<dbReference type="GO" id="GO:1902201">
    <property type="term" value="P:negative regulation of bacterial-type flagellum-dependent cell motility"/>
    <property type="evidence" value="ECO:0007669"/>
    <property type="project" value="TreeGrafter"/>
</dbReference>
<proteinExistence type="predicted"/>
<dbReference type="Gene3D" id="3.30.70.270">
    <property type="match status" value="1"/>
</dbReference>
<dbReference type="EC" id="2.7.7.65" evidence="2"/>
<reference evidence="6 7" key="1">
    <citation type="journal article" date="2009" name="Stand. Genomic Sci.">
        <title>Complete genome sequence of Kangiella koreensis type strain (SW-125).</title>
        <authorList>
            <person name="Han C."/>
            <person name="Sikorski J."/>
            <person name="Lapidus A."/>
            <person name="Nolan M."/>
            <person name="Glavina Del Rio T."/>
            <person name="Tice H."/>
            <person name="Cheng J.F."/>
            <person name="Lucas S."/>
            <person name="Chen F."/>
            <person name="Copeland A."/>
            <person name="Ivanova N."/>
            <person name="Mavromatis K."/>
            <person name="Ovchinnikova G."/>
            <person name="Pati A."/>
            <person name="Bruce D."/>
            <person name="Goodwin L."/>
            <person name="Pitluck S."/>
            <person name="Chen A."/>
            <person name="Palaniappan K."/>
            <person name="Land M."/>
            <person name="Hauser L."/>
            <person name="Chang Y.J."/>
            <person name="Jeffries C.D."/>
            <person name="Chain P."/>
            <person name="Saunders E."/>
            <person name="Brettin T."/>
            <person name="Goker M."/>
            <person name="Tindall B.J."/>
            <person name="Bristow J."/>
            <person name="Eisen J.A."/>
            <person name="Markowitz V."/>
            <person name="Hugenholtz P."/>
            <person name="Kyrpides N.C."/>
            <person name="Klenk H.P."/>
            <person name="Detter J.C."/>
        </authorList>
    </citation>
    <scope>NUCLEOTIDE SEQUENCE [LARGE SCALE GENOMIC DNA]</scope>
    <source>
        <strain evidence="7">DSM 16069 / KCTC 12182 / SW-125</strain>
    </source>
</reference>
<dbReference type="Proteomes" id="UP000001231">
    <property type="component" value="Chromosome"/>
</dbReference>
<dbReference type="CDD" id="cd12914">
    <property type="entry name" value="PDC1_DGC_like"/>
    <property type="match status" value="1"/>
</dbReference>
<dbReference type="GO" id="GO:0005886">
    <property type="term" value="C:plasma membrane"/>
    <property type="evidence" value="ECO:0007669"/>
    <property type="project" value="TreeGrafter"/>
</dbReference>
<keyword evidence="4" id="KW-1133">Transmembrane helix</keyword>
<dbReference type="GO" id="GO:0043709">
    <property type="term" value="P:cell adhesion involved in single-species biofilm formation"/>
    <property type="evidence" value="ECO:0007669"/>
    <property type="project" value="TreeGrafter"/>
</dbReference>
<gene>
    <name evidence="6" type="ordered locus">Kkor_2280</name>
</gene>
<evidence type="ECO:0000256" key="1">
    <source>
        <dbReference type="ARBA" id="ARBA00001946"/>
    </source>
</evidence>
<dbReference type="HOGENOM" id="CLU_381249_0_0_6"/>
<name>C7R8C4_KANKD</name>
<dbReference type="EMBL" id="CP001707">
    <property type="protein sequence ID" value="ACV27689.1"/>
    <property type="molecule type" value="Genomic_DNA"/>
</dbReference>
<keyword evidence="7" id="KW-1185">Reference proteome</keyword>
<dbReference type="RefSeq" id="WP_015781294.1">
    <property type="nucleotide sequence ID" value="NC_013166.1"/>
</dbReference>
<feature type="transmembrane region" description="Helical" evidence="4">
    <location>
        <begin position="437"/>
        <end position="455"/>
    </location>
</feature>
<evidence type="ECO:0000259" key="5">
    <source>
        <dbReference type="PROSITE" id="PS50887"/>
    </source>
</evidence>
<dbReference type="STRING" id="523791.Kkor_2280"/>
<protein>
    <recommendedName>
        <fullName evidence="2">diguanylate cyclase</fullName>
        <ecNumber evidence="2">2.7.7.65</ecNumber>
    </recommendedName>
</protein>
<sequence length="700" mass="78690">MNQYISGLVYGALALIANLYFVLPVYGNLSLHLGEFFVIFCLVTRGLSPALMASILGSLGLYITTGNPWFFAVSILEILVLHYLLKKEIVLLVADLLFWLLIGLPITYLVIVFIYEVSTQDFAHVVLLKQALNGILIVSIVSLVRPFAPASWYSKNYTRTTLKLSSRIFEVSLISIALPSLIVALILSDSSADNAEKQISQLLKIKAENHVDSIESHVQHHRDAIDSLALLLVEFQLDETKTRELLEKWNSTYEGFLTMLIADASGSIIHGSPKTAFDKITQLPASERIVTDRSYFYVAKKTEQNFISTAFKGRGFGHAPIVAISSPLLRNGDFKGIVQGSLDLPQFDGSDNKEGRVSYLIVTDSNNSIVYASDGLGLENLSRFEPVDETITFTNTLPVLTLSTGNYLYHFEDSKQGWNIYALADASQLIGFYKQNFYRLMVALFLISILGLVFTRRLSKQITDPLVGIVKSFAAHKVIVQEPNSIYTSKEVESVRYQLREAQQLTLEYQENLKEEVAAKTSELIAMNERLEKMSVEDELTKIYNRRGFEAAANEAFKLACRNRTALTFAMLDIDHFKRVNDTWGHVVGDECIVMVAKELKKVFLRETDFYARYGGEEFVVLLTGGNTDKHCRMLEQLRKDIENHKVAVDGENISLTVSIGVFSLKEDFNISYHQLVSKADKLLYQSKTEGRNRISSDCQ</sequence>
<evidence type="ECO:0000256" key="4">
    <source>
        <dbReference type="SAM" id="Phobius"/>
    </source>
</evidence>
<dbReference type="SUPFAM" id="SSF55073">
    <property type="entry name" value="Nucleotide cyclase"/>
    <property type="match status" value="1"/>
</dbReference>
<comment type="cofactor">
    <cofactor evidence="1">
        <name>Mg(2+)</name>
        <dbReference type="ChEBI" id="CHEBI:18420"/>
    </cofactor>
</comment>
<organism evidence="6 7">
    <name type="scientific">Kangiella koreensis (strain DSM 16069 / JCM 12317 / KCTC 12182 / SW-125)</name>
    <dbReference type="NCBI Taxonomy" id="523791"/>
    <lineage>
        <taxon>Bacteria</taxon>
        <taxon>Pseudomonadati</taxon>
        <taxon>Pseudomonadota</taxon>
        <taxon>Gammaproteobacteria</taxon>
        <taxon>Kangiellales</taxon>
        <taxon>Kangiellaceae</taxon>
        <taxon>Kangiella</taxon>
    </lineage>
</organism>
<dbReference type="AlphaFoldDB" id="C7R8C4"/>
<feature type="transmembrane region" description="Helical" evidence="4">
    <location>
        <begin position="69"/>
        <end position="85"/>
    </location>
</feature>
<dbReference type="InParanoid" id="C7R8C4"/>
<dbReference type="PANTHER" id="PTHR45138">
    <property type="entry name" value="REGULATORY COMPONENTS OF SENSORY TRANSDUCTION SYSTEM"/>
    <property type="match status" value="1"/>
</dbReference>
<feature type="transmembrane region" description="Helical" evidence="4">
    <location>
        <begin position="168"/>
        <end position="187"/>
    </location>
</feature>
<dbReference type="PANTHER" id="PTHR45138:SF9">
    <property type="entry name" value="DIGUANYLATE CYCLASE DGCM-RELATED"/>
    <property type="match status" value="1"/>
</dbReference>
<evidence type="ECO:0000313" key="7">
    <source>
        <dbReference type="Proteomes" id="UP000001231"/>
    </source>
</evidence>
<dbReference type="InterPro" id="IPR029787">
    <property type="entry name" value="Nucleotide_cyclase"/>
</dbReference>
<comment type="catalytic activity">
    <reaction evidence="3">
        <text>2 GTP = 3',3'-c-di-GMP + 2 diphosphate</text>
        <dbReference type="Rhea" id="RHEA:24898"/>
        <dbReference type="ChEBI" id="CHEBI:33019"/>
        <dbReference type="ChEBI" id="CHEBI:37565"/>
        <dbReference type="ChEBI" id="CHEBI:58805"/>
        <dbReference type="EC" id="2.7.7.65"/>
    </reaction>
</comment>
<evidence type="ECO:0000256" key="3">
    <source>
        <dbReference type="ARBA" id="ARBA00034247"/>
    </source>
</evidence>
<dbReference type="Gene3D" id="3.30.450.20">
    <property type="entry name" value="PAS domain"/>
    <property type="match status" value="1"/>
</dbReference>
<accession>C7R8C4</accession>
<feature type="transmembrane region" description="Helical" evidence="4">
    <location>
        <begin position="127"/>
        <end position="148"/>
    </location>
</feature>
<dbReference type="NCBIfam" id="TIGR00254">
    <property type="entry name" value="GGDEF"/>
    <property type="match status" value="1"/>
</dbReference>
<dbReference type="FunFam" id="3.30.70.270:FF:000001">
    <property type="entry name" value="Diguanylate cyclase domain protein"/>
    <property type="match status" value="1"/>
</dbReference>
<dbReference type="InterPro" id="IPR050469">
    <property type="entry name" value="Diguanylate_Cyclase"/>
</dbReference>
<keyword evidence="4" id="KW-0472">Membrane</keyword>
<evidence type="ECO:0000256" key="2">
    <source>
        <dbReference type="ARBA" id="ARBA00012528"/>
    </source>
</evidence>
<dbReference type="OrthoDB" id="8572793at2"/>
<dbReference type="InterPro" id="IPR043128">
    <property type="entry name" value="Rev_trsase/Diguanyl_cyclase"/>
</dbReference>
<evidence type="ECO:0000313" key="6">
    <source>
        <dbReference type="EMBL" id="ACV27689.1"/>
    </source>
</evidence>